<evidence type="ECO:0000256" key="3">
    <source>
        <dbReference type="ARBA" id="ARBA00022840"/>
    </source>
</evidence>
<dbReference type="Gene3D" id="1.10.3380.10">
    <property type="entry name" value="Sec63 N-terminal domain-like domain"/>
    <property type="match status" value="1"/>
</dbReference>
<dbReference type="InterPro" id="IPR036388">
    <property type="entry name" value="WH-like_DNA-bd_sf"/>
</dbReference>
<dbReference type="PROSITE" id="PS51192">
    <property type="entry name" value="HELICASE_ATP_BIND_1"/>
    <property type="match status" value="1"/>
</dbReference>
<dbReference type="SMART" id="SM00490">
    <property type="entry name" value="HELICc"/>
    <property type="match status" value="1"/>
</dbReference>
<dbReference type="SMART" id="SM00973">
    <property type="entry name" value="Sec63"/>
    <property type="match status" value="1"/>
</dbReference>
<dbReference type="SUPFAM" id="SSF158702">
    <property type="entry name" value="Sec63 N-terminal domain-like"/>
    <property type="match status" value="1"/>
</dbReference>
<sequence>MQSSCFSNVYGSNYNVVVSAPTGSGKTVIFELAICKLAAQKRKNDYKIVYQAPTKALCSERARDWQAKFRKIGLQVAEFTGDTSAFEARRVRTASIIITTPEKWDAVTRKWADYGILLKSVKLVLIDEVHILKDVRGATLETVISRMKSLGVEVRFVALSATIPNSNDIAQWLGLNHTSPQIPAKKFVFGDEYRPVRLEKIVHGYVLSGNDHSFDSVLDNQLPKIITRYSQKKPVLVFCFTRKSCESAALILADYWDMCSSESKPWLAKPAEICGSARLQVFLSRGVAYHHGGMERQDRASVEDAFLRGHLSIICCTSTLAVGINLPCHTVILKGTMGYHNGKLAEYDEFEIMQMIGRAGRPQFDTSAIAIILTRAETQDKYKEISSGSQAIESTLNLNLIEHLNSETVLGTISKNPSHYQIPGFNSRALNPDEQFREICKDAIDQLAQAGLIKYVDDDATTFHATDYGRAMSTFMVKLDTMRMILNMEKHVDMEKLVSTTESRLETWGICTDHKKLNTMCRATEFDEFRIKSAERPILRELNKTHDIPFKFKESITETWQKISVLIQAELSRGALPHQQRIAIEAKQASECLQRLLESYSLCKIANSDSRGLKVSLELTRSLSARAWEGHHTQLCQVPDIGPANMTKLVDKHIFTVSDFSDLTSVQIESFLSKNPTTALKISDALKCFPRLRLEGHILRHQSRSSDETPEPNAIAKVTFGHMNEMGIPRWKNKVPSVTFFAESGDGKLLHIWRGKLQEKTHPTSFLVPAKDLGNVTCHIACDEVVGTMQSEQLSCLEGTSDDLELMAVPNSVKLSEKVKLRKLPQAEGLESAPKRQKWNTTYKVSSVVVGDREFACIDLSSVEEGTTTQEIYKSPPPIMPRKCEREDNSSLMSSVLWSSSVRTTMFGDTFGDGTSLNPWTVAGSETTDDFDTDIFDDMEPPAVETSMAGVEGKSQSGLYKTGQEKFNTETGLSNAMVQKDNYVEEGPAANAKKANGPDTANTIETGGVDAPQTGSLQQLVVGQDNIVTPREGLAEKATDIQKDTSEPAWVDSSDRDVIDFLRGHVKFV</sequence>
<dbReference type="eggNOG" id="KOG0952">
    <property type="taxonomic scope" value="Eukaryota"/>
</dbReference>
<dbReference type="InterPro" id="IPR027417">
    <property type="entry name" value="P-loop_NTPase"/>
</dbReference>
<dbReference type="InterPro" id="IPR001650">
    <property type="entry name" value="Helicase_C-like"/>
</dbReference>
<dbReference type="GO" id="GO:0043138">
    <property type="term" value="F:3'-5' DNA helicase activity"/>
    <property type="evidence" value="ECO:0007669"/>
    <property type="project" value="UniProtKB-EC"/>
</dbReference>
<accession>F0XDZ7</accession>
<dbReference type="HOGENOM" id="CLU_000335_0_4_1"/>
<dbReference type="Proteomes" id="UP000007796">
    <property type="component" value="Unassembled WGS sequence"/>
</dbReference>
<keyword evidence="7" id="KW-1185">Reference proteome</keyword>
<reference evidence="6 7" key="1">
    <citation type="journal article" date="2011" name="Proc. Natl. Acad. Sci. U.S.A.">
        <title>Genome and transcriptome analyses of the mountain pine beetle-fungal symbiont Grosmannia clavigera, a lodgepole pine pathogen.</title>
        <authorList>
            <person name="DiGuistini S."/>
            <person name="Wang Y."/>
            <person name="Liao N.Y."/>
            <person name="Taylor G."/>
            <person name="Tanguay P."/>
            <person name="Feau N."/>
            <person name="Henrissat B."/>
            <person name="Chan S.K."/>
            <person name="Hesse-Orce U."/>
            <person name="Alamouti S.M."/>
            <person name="Tsui C.K.M."/>
            <person name="Docking R.T."/>
            <person name="Levasseur A."/>
            <person name="Haridas S."/>
            <person name="Robertson G."/>
            <person name="Birol I."/>
            <person name="Holt R.A."/>
            <person name="Marra M.A."/>
            <person name="Hamelin R.C."/>
            <person name="Hirst M."/>
            <person name="Jones S.J.M."/>
            <person name="Bohlmann J."/>
            <person name="Breuil C."/>
        </authorList>
    </citation>
    <scope>NUCLEOTIDE SEQUENCE [LARGE SCALE GENOMIC DNA]</scope>
    <source>
        <strain evidence="7">kw1407 / UAMH 11150</strain>
    </source>
</reference>
<dbReference type="InParanoid" id="F0XDZ7"/>
<dbReference type="GO" id="GO:0016787">
    <property type="term" value="F:hydrolase activity"/>
    <property type="evidence" value="ECO:0007669"/>
    <property type="project" value="UniProtKB-KW"/>
</dbReference>
<dbReference type="Pfam" id="PF00271">
    <property type="entry name" value="Helicase_C"/>
    <property type="match status" value="1"/>
</dbReference>
<gene>
    <name evidence="6" type="ORF">CMQ_1303</name>
</gene>
<keyword evidence="6" id="KW-0347">Helicase</keyword>
<evidence type="ECO:0000313" key="7">
    <source>
        <dbReference type="Proteomes" id="UP000007796"/>
    </source>
</evidence>
<dbReference type="SUPFAM" id="SSF52540">
    <property type="entry name" value="P-loop containing nucleoside triphosphate hydrolases"/>
    <property type="match status" value="1"/>
</dbReference>
<dbReference type="PROSITE" id="PS51194">
    <property type="entry name" value="HELICASE_CTER"/>
    <property type="match status" value="1"/>
</dbReference>
<evidence type="ECO:0000256" key="1">
    <source>
        <dbReference type="ARBA" id="ARBA00010140"/>
    </source>
</evidence>
<dbReference type="Pfam" id="PF02889">
    <property type="entry name" value="Sec63"/>
    <property type="match status" value="1"/>
</dbReference>
<dbReference type="RefSeq" id="XP_014173857.1">
    <property type="nucleotide sequence ID" value="XM_014318382.1"/>
</dbReference>
<organism evidence="7">
    <name type="scientific">Grosmannia clavigera (strain kw1407 / UAMH 11150)</name>
    <name type="common">Blue stain fungus</name>
    <name type="synonym">Graphiocladiella clavigera</name>
    <dbReference type="NCBI Taxonomy" id="655863"/>
    <lineage>
        <taxon>Eukaryota</taxon>
        <taxon>Fungi</taxon>
        <taxon>Dikarya</taxon>
        <taxon>Ascomycota</taxon>
        <taxon>Pezizomycotina</taxon>
        <taxon>Sordariomycetes</taxon>
        <taxon>Sordariomycetidae</taxon>
        <taxon>Ophiostomatales</taxon>
        <taxon>Ophiostomataceae</taxon>
        <taxon>Leptographium</taxon>
    </lineage>
</organism>
<dbReference type="SMART" id="SM00487">
    <property type="entry name" value="DEXDc"/>
    <property type="match status" value="1"/>
</dbReference>
<dbReference type="PANTHER" id="PTHR47835:SF3">
    <property type="entry name" value="HELICASE FOR MEIOSIS 1"/>
    <property type="match status" value="1"/>
</dbReference>
<feature type="domain" description="Helicase ATP-binding" evidence="4">
    <location>
        <begin position="7"/>
        <end position="181"/>
    </location>
</feature>
<comment type="similarity">
    <text evidence="1">Belongs to the helicase family. SKI2 subfamily.</text>
</comment>
<dbReference type="EMBL" id="GL629765">
    <property type="protein sequence ID" value="EFX04375.1"/>
    <property type="molecule type" value="Genomic_DNA"/>
</dbReference>
<evidence type="ECO:0000313" key="6">
    <source>
        <dbReference type="EMBL" id="EFX04375.1"/>
    </source>
</evidence>
<dbReference type="CDD" id="cd18795">
    <property type="entry name" value="SF2_C_Ski2"/>
    <property type="match status" value="1"/>
</dbReference>
<dbReference type="GO" id="GO:0005524">
    <property type="term" value="F:ATP binding"/>
    <property type="evidence" value="ECO:0007669"/>
    <property type="project" value="UniProtKB-KW"/>
</dbReference>
<dbReference type="Gene3D" id="1.10.10.10">
    <property type="entry name" value="Winged helix-like DNA-binding domain superfamily/Winged helix DNA-binding domain"/>
    <property type="match status" value="1"/>
</dbReference>
<evidence type="ECO:0000259" key="4">
    <source>
        <dbReference type="PROSITE" id="PS51192"/>
    </source>
</evidence>
<dbReference type="AlphaFoldDB" id="F0XDZ7"/>
<protein>
    <submittedName>
        <fullName evidence="6">Dead deah box DNA helicase</fullName>
    </submittedName>
</protein>
<dbReference type="InterPro" id="IPR011545">
    <property type="entry name" value="DEAD/DEAH_box_helicase_dom"/>
</dbReference>
<dbReference type="GO" id="GO:0003676">
    <property type="term" value="F:nucleic acid binding"/>
    <property type="evidence" value="ECO:0007669"/>
    <property type="project" value="InterPro"/>
</dbReference>
<keyword evidence="2" id="KW-0547">Nucleotide-binding</keyword>
<dbReference type="PANTHER" id="PTHR47835">
    <property type="entry name" value="HFM1, ATP DEPENDENT DNA HELICASE HOMOLOG"/>
    <property type="match status" value="1"/>
</dbReference>
<dbReference type="FunCoup" id="F0XDZ7">
    <property type="interactions" value="342"/>
</dbReference>
<feature type="domain" description="Helicase C-terminal" evidence="5">
    <location>
        <begin position="221"/>
        <end position="408"/>
    </location>
</feature>
<dbReference type="GeneID" id="25974167"/>
<dbReference type="STRING" id="655863.F0XDZ7"/>
<dbReference type="InterPro" id="IPR052247">
    <property type="entry name" value="Meiotic_Crossover_Helicase"/>
</dbReference>
<dbReference type="GO" id="GO:0051321">
    <property type="term" value="P:meiotic cell cycle"/>
    <property type="evidence" value="ECO:0007669"/>
    <property type="project" value="UniProtKB-KW"/>
</dbReference>
<proteinExistence type="inferred from homology"/>
<keyword evidence="6" id="KW-0378">Hydrolase</keyword>
<dbReference type="InterPro" id="IPR004179">
    <property type="entry name" value="Sec63-dom"/>
</dbReference>
<evidence type="ECO:0000259" key="5">
    <source>
        <dbReference type="PROSITE" id="PS51194"/>
    </source>
</evidence>
<dbReference type="Gene3D" id="3.40.50.300">
    <property type="entry name" value="P-loop containing nucleotide triphosphate hydrolases"/>
    <property type="match status" value="2"/>
</dbReference>
<keyword evidence="3" id="KW-0067">ATP-binding</keyword>
<dbReference type="InterPro" id="IPR014001">
    <property type="entry name" value="Helicase_ATP-bd"/>
</dbReference>
<name>F0XDZ7_GROCL</name>
<dbReference type="OrthoDB" id="5575at2759"/>
<dbReference type="Pfam" id="PF00270">
    <property type="entry name" value="DEAD"/>
    <property type="match status" value="1"/>
</dbReference>
<evidence type="ECO:0000256" key="2">
    <source>
        <dbReference type="ARBA" id="ARBA00022741"/>
    </source>
</evidence>